<organism evidence="1 2">
    <name type="scientific">Streptococcus shenyangsis</name>
    <dbReference type="NCBI Taxonomy" id="2589786"/>
    <lineage>
        <taxon>Bacteria</taxon>
        <taxon>Bacillati</taxon>
        <taxon>Bacillota</taxon>
        <taxon>Bacilli</taxon>
        <taxon>Lactobacillales</taxon>
        <taxon>Streptococcaceae</taxon>
        <taxon>Streptococcus</taxon>
    </lineage>
</organism>
<name>A0ABY2YKB9_9STRE</name>
<keyword evidence="2" id="KW-1185">Reference proteome</keyword>
<evidence type="ECO:0000313" key="1">
    <source>
        <dbReference type="EMBL" id="TPE41929.1"/>
    </source>
</evidence>
<dbReference type="Pfam" id="PF13310">
    <property type="entry name" value="Virulence_RhuM"/>
    <property type="match status" value="1"/>
</dbReference>
<dbReference type="Proteomes" id="UP000315907">
    <property type="component" value="Unassembled WGS sequence"/>
</dbReference>
<accession>A0ABY2YKB9</accession>
<protein>
    <submittedName>
        <fullName evidence="1">Virulence RhuM family protein</fullName>
    </submittedName>
</protein>
<dbReference type="PANTHER" id="PTHR35810:SF1">
    <property type="entry name" value="CYTOPLASMIC PROTEIN"/>
    <property type="match status" value="1"/>
</dbReference>
<dbReference type="PIRSF" id="PIRSF015268">
    <property type="entry name" value="Virulence_RhuM"/>
    <property type="match status" value="1"/>
</dbReference>
<dbReference type="PANTHER" id="PTHR35810">
    <property type="entry name" value="CYTOPLASMIC PROTEIN-RELATED"/>
    <property type="match status" value="1"/>
</dbReference>
<gene>
    <name evidence="1" type="ORF">FJR77_00735</name>
</gene>
<dbReference type="RefSeq" id="WP_088848292.1">
    <property type="nucleotide sequence ID" value="NZ_VFSH01000001.1"/>
</dbReference>
<proteinExistence type="predicted"/>
<sequence length="334" mass="38944">MNELQFLIYTAENDSETASVIIKGETIWASQKEMARLFDVGVPAISKHLKNIFEEGELEEKATISKMETVQIEGSREVVRQVDFYNLDAIISVGYRVNSQKATRFRQWATSVLREYMIKGFAMDDNRLKQGENLLEKDYFRELLERVRSIRASERRIWLQITDIFAEISIDYDPQSTLTKQFYADVQNKFHYAITGQTAAEIIYTKADHTKDNMGLTTWKNSPNGRILQADTQIAKNYLTEKQIRSLERGISSYFDYLERQIEQRKAQTMQQLAQSIDRFLTFQEYDILEGHGKITSKVAKDKAKAEYQLFNKTQKINSDFEKTLKQLTDDKKL</sequence>
<evidence type="ECO:0000313" key="2">
    <source>
        <dbReference type="Proteomes" id="UP000315907"/>
    </source>
</evidence>
<comment type="caution">
    <text evidence="1">The sequence shown here is derived from an EMBL/GenBank/DDBJ whole genome shotgun (WGS) entry which is preliminary data.</text>
</comment>
<reference evidence="1 2" key="1">
    <citation type="submission" date="2019-06" db="EMBL/GenBank/DDBJ databases">
        <authorList>
            <person name="Xiao C."/>
            <person name="Li X."/>
            <person name="Sun Y."/>
            <person name="Liu D."/>
        </authorList>
    </citation>
    <scope>NUCLEOTIDE SEQUENCE [LARGE SCALE GENOMIC DNA]</scope>
    <source>
        <strain evidence="1 2">D19</strain>
    </source>
</reference>
<dbReference type="InterPro" id="IPR011204">
    <property type="entry name" value="Virulence_RhuM-like"/>
</dbReference>
<dbReference type="EMBL" id="VFSH01000001">
    <property type="protein sequence ID" value="TPE41929.1"/>
    <property type="molecule type" value="Genomic_DNA"/>
</dbReference>